<dbReference type="AlphaFoldDB" id="A0A1H5EI96"/>
<protein>
    <submittedName>
        <fullName evidence="11">ABC-2 type transport system ATP-binding protein</fullName>
    </submittedName>
</protein>
<evidence type="ECO:0000256" key="8">
    <source>
        <dbReference type="ARBA" id="ARBA00023251"/>
    </source>
</evidence>
<keyword evidence="12" id="KW-1185">Reference proteome</keyword>
<feature type="region of interest" description="Disordered" evidence="9">
    <location>
        <begin position="217"/>
        <end position="239"/>
    </location>
</feature>
<keyword evidence="6" id="KW-1278">Translocase</keyword>
<dbReference type="PROSITE" id="PS50893">
    <property type="entry name" value="ABC_TRANSPORTER_2"/>
    <property type="match status" value="1"/>
</dbReference>
<dbReference type="InterPro" id="IPR003439">
    <property type="entry name" value="ABC_transporter-like_ATP-bd"/>
</dbReference>
<dbReference type="EMBL" id="FNTX01000001">
    <property type="protein sequence ID" value="SED90857.1"/>
    <property type="molecule type" value="Genomic_DNA"/>
</dbReference>
<keyword evidence="7" id="KW-0472">Membrane</keyword>
<dbReference type="InterPro" id="IPR017871">
    <property type="entry name" value="ABC_transporter-like_CS"/>
</dbReference>
<keyword evidence="4" id="KW-0547">Nucleotide-binding</keyword>
<sequence length="292" mass="30885">MTCCVELTDVQKSFGTTRALAGLSLRAAAGSITAVLGPNGAGKTTAMEICEGLQRPDAGTVRVLGRDPRSDAGALRPRVGVMVQDGGLPVMSRAVELLHHVARLYDQPRDVDELVEALGLAPFARTSVRRLSGGQRQRLALAIALVGRPELVFLDEPSAGLDPQARLAVWDLVRGLRADGVSVVLSTHLMDEAAQLADRVVIIDHGRVLAEGSVPELTRRSASKNTAPDSRTPAPGAIHLTGTITPEARADVEDLATRHGLHLHQNSPTGPSAVGARTLEDVFLELTGRSLR</sequence>
<evidence type="ECO:0000313" key="12">
    <source>
        <dbReference type="Proteomes" id="UP000199220"/>
    </source>
</evidence>
<gene>
    <name evidence="11" type="ORF">SAMN04488554_1031</name>
</gene>
<dbReference type="PANTHER" id="PTHR42711:SF16">
    <property type="entry name" value="ABC TRANSPORTER ATP-BINDING PROTEIN"/>
    <property type="match status" value="1"/>
</dbReference>
<keyword evidence="3" id="KW-1003">Cell membrane</keyword>
<dbReference type="STRING" id="648782.SAMN04488554_1031"/>
<dbReference type="Gene3D" id="3.40.50.300">
    <property type="entry name" value="P-loop containing nucleotide triphosphate hydrolases"/>
    <property type="match status" value="1"/>
</dbReference>
<dbReference type="CDD" id="cd03230">
    <property type="entry name" value="ABC_DR_subfamily_A"/>
    <property type="match status" value="1"/>
</dbReference>
<dbReference type="InterPro" id="IPR003593">
    <property type="entry name" value="AAA+_ATPase"/>
</dbReference>
<proteinExistence type="predicted"/>
<keyword evidence="8" id="KW-0046">Antibiotic resistance</keyword>
<evidence type="ECO:0000256" key="3">
    <source>
        <dbReference type="ARBA" id="ARBA00022475"/>
    </source>
</evidence>
<feature type="domain" description="ABC transporter" evidence="10">
    <location>
        <begin position="5"/>
        <end position="230"/>
    </location>
</feature>
<keyword evidence="5 11" id="KW-0067">ATP-binding</keyword>
<evidence type="ECO:0000256" key="9">
    <source>
        <dbReference type="SAM" id="MobiDB-lite"/>
    </source>
</evidence>
<evidence type="ECO:0000313" key="11">
    <source>
        <dbReference type="EMBL" id="SED90857.1"/>
    </source>
</evidence>
<keyword evidence="2" id="KW-0813">Transport</keyword>
<dbReference type="GO" id="GO:0005886">
    <property type="term" value="C:plasma membrane"/>
    <property type="evidence" value="ECO:0007669"/>
    <property type="project" value="UniProtKB-SubCell"/>
</dbReference>
<evidence type="ECO:0000256" key="6">
    <source>
        <dbReference type="ARBA" id="ARBA00022967"/>
    </source>
</evidence>
<dbReference type="GO" id="GO:0046677">
    <property type="term" value="P:response to antibiotic"/>
    <property type="evidence" value="ECO:0007669"/>
    <property type="project" value="UniProtKB-KW"/>
</dbReference>
<dbReference type="GO" id="GO:0016887">
    <property type="term" value="F:ATP hydrolysis activity"/>
    <property type="evidence" value="ECO:0007669"/>
    <property type="project" value="InterPro"/>
</dbReference>
<evidence type="ECO:0000256" key="1">
    <source>
        <dbReference type="ARBA" id="ARBA00004202"/>
    </source>
</evidence>
<dbReference type="FunFam" id="3.40.50.300:FF:000589">
    <property type="entry name" value="ABC transporter, ATP-binding subunit"/>
    <property type="match status" value="1"/>
</dbReference>
<dbReference type="GO" id="GO:0005524">
    <property type="term" value="F:ATP binding"/>
    <property type="evidence" value="ECO:0007669"/>
    <property type="project" value="UniProtKB-KW"/>
</dbReference>
<evidence type="ECO:0000256" key="5">
    <source>
        <dbReference type="ARBA" id="ARBA00022840"/>
    </source>
</evidence>
<reference evidence="12" key="1">
    <citation type="submission" date="2016-10" db="EMBL/GenBank/DDBJ databases">
        <authorList>
            <person name="Varghese N."/>
            <person name="Submissions S."/>
        </authorList>
    </citation>
    <scope>NUCLEOTIDE SEQUENCE [LARGE SCALE GENOMIC DNA]</scope>
    <source>
        <strain evidence="12">DSM 21368</strain>
    </source>
</reference>
<dbReference type="SUPFAM" id="SSF52540">
    <property type="entry name" value="P-loop containing nucleoside triphosphate hydrolases"/>
    <property type="match status" value="1"/>
</dbReference>
<dbReference type="InterPro" id="IPR027417">
    <property type="entry name" value="P-loop_NTPase"/>
</dbReference>
<evidence type="ECO:0000256" key="4">
    <source>
        <dbReference type="ARBA" id="ARBA00022741"/>
    </source>
</evidence>
<dbReference type="Pfam" id="PF00005">
    <property type="entry name" value="ABC_tran"/>
    <property type="match status" value="1"/>
</dbReference>
<evidence type="ECO:0000259" key="10">
    <source>
        <dbReference type="PROSITE" id="PS50893"/>
    </source>
</evidence>
<dbReference type="SMART" id="SM00382">
    <property type="entry name" value="AAA"/>
    <property type="match status" value="1"/>
</dbReference>
<dbReference type="Proteomes" id="UP000199220">
    <property type="component" value="Unassembled WGS sequence"/>
</dbReference>
<evidence type="ECO:0000256" key="2">
    <source>
        <dbReference type="ARBA" id="ARBA00022448"/>
    </source>
</evidence>
<accession>A0A1H5EI96</accession>
<dbReference type="RefSeq" id="WP_089771976.1">
    <property type="nucleotide sequence ID" value="NZ_FNTX01000001.1"/>
</dbReference>
<evidence type="ECO:0000256" key="7">
    <source>
        <dbReference type="ARBA" id="ARBA00023136"/>
    </source>
</evidence>
<name>A0A1H5EI96_9MICO</name>
<comment type="subcellular location">
    <subcellularLocation>
        <location evidence="1">Cell membrane</location>
        <topology evidence="1">Peripheral membrane protein</topology>
    </subcellularLocation>
</comment>
<organism evidence="11 12">
    <name type="scientific">Ruania alba</name>
    <dbReference type="NCBI Taxonomy" id="648782"/>
    <lineage>
        <taxon>Bacteria</taxon>
        <taxon>Bacillati</taxon>
        <taxon>Actinomycetota</taxon>
        <taxon>Actinomycetes</taxon>
        <taxon>Micrococcales</taxon>
        <taxon>Ruaniaceae</taxon>
        <taxon>Ruania</taxon>
    </lineage>
</organism>
<dbReference type="PROSITE" id="PS00211">
    <property type="entry name" value="ABC_TRANSPORTER_1"/>
    <property type="match status" value="1"/>
</dbReference>
<dbReference type="InterPro" id="IPR050763">
    <property type="entry name" value="ABC_transporter_ATP-binding"/>
</dbReference>
<dbReference type="PANTHER" id="PTHR42711">
    <property type="entry name" value="ABC TRANSPORTER ATP-BINDING PROTEIN"/>
    <property type="match status" value="1"/>
</dbReference>
<dbReference type="OrthoDB" id="9804819at2"/>